<dbReference type="Proteomes" id="UP000036850">
    <property type="component" value="Unassembled WGS sequence"/>
</dbReference>
<accession>A0A0L0ETE6</accession>
<dbReference type="InterPro" id="IPR017853">
    <property type="entry name" value="GH"/>
</dbReference>
<proteinExistence type="predicted"/>
<dbReference type="PATRIC" id="fig|43658.6.peg.637"/>
<reference evidence="2" key="1">
    <citation type="submission" date="2015-07" db="EMBL/GenBank/DDBJ databases">
        <title>Draft genome sequence of a Pseudoalteromonas rubra strain, OCN096, isolated from Kaneohe Bay, Oahu, Hawaii.</title>
        <authorList>
            <person name="Beurmann S."/>
            <person name="Ushijima B."/>
            <person name="Belcaid M."/>
            <person name="Callahan S.M."/>
            <person name="Aeby G.S."/>
        </authorList>
    </citation>
    <scope>NUCLEOTIDE SEQUENCE [LARGE SCALE GENOMIC DNA]</scope>
    <source>
        <strain evidence="2">OCN096</strain>
    </source>
</reference>
<protein>
    <recommendedName>
        <fullName evidence="3">GH18 domain-containing protein</fullName>
    </recommendedName>
</protein>
<organism evidence="1 2">
    <name type="scientific">Pseudoalteromonas rubra</name>
    <dbReference type="NCBI Taxonomy" id="43658"/>
    <lineage>
        <taxon>Bacteria</taxon>
        <taxon>Pseudomonadati</taxon>
        <taxon>Pseudomonadota</taxon>
        <taxon>Gammaproteobacteria</taxon>
        <taxon>Alteromonadales</taxon>
        <taxon>Pseudoalteromonadaceae</taxon>
        <taxon>Pseudoalteromonas</taxon>
    </lineage>
</organism>
<sequence>MTFEHNSRPAEIEKCYTDCEKVMYISGVQVRPAGIDGARLVAVGGAQAFQAHLDATRANYPNTRLLLTLSPDDNGWRYLSQDINGRQGFCQSVVDFLQYYDLDGLNLDAASYYAQLETQAISGSTRYQNLITISSHDFDALLLGLKYQFGQAARICGQTYLLTQVTNSTGPLLNHSYAGELAPNSDAIGEMQTQVKSKGRSVCLSDKEAATLSGGSCHARMSGVIKYRGNTLNHTQERDYFRYSRFVNLIND</sequence>
<dbReference type="EMBL" id="LFZX01000090">
    <property type="protein sequence ID" value="KNC67153.1"/>
    <property type="molecule type" value="Genomic_DNA"/>
</dbReference>
<evidence type="ECO:0000313" key="2">
    <source>
        <dbReference type="Proteomes" id="UP000036850"/>
    </source>
</evidence>
<gene>
    <name evidence="1" type="ORF">AC626_12635</name>
</gene>
<dbReference type="SUPFAM" id="SSF51445">
    <property type="entry name" value="(Trans)glycosidases"/>
    <property type="match status" value="1"/>
</dbReference>
<evidence type="ECO:0000313" key="1">
    <source>
        <dbReference type="EMBL" id="KNC67153.1"/>
    </source>
</evidence>
<comment type="caution">
    <text evidence="1">The sequence shown here is derived from an EMBL/GenBank/DDBJ whole genome shotgun (WGS) entry which is preliminary data.</text>
</comment>
<dbReference type="Gene3D" id="3.20.20.80">
    <property type="entry name" value="Glycosidases"/>
    <property type="match status" value="1"/>
</dbReference>
<dbReference type="AlphaFoldDB" id="A0A0L0ETE6"/>
<name>A0A0L0ETE6_9GAMM</name>
<evidence type="ECO:0008006" key="3">
    <source>
        <dbReference type="Google" id="ProtNLM"/>
    </source>
</evidence>